<evidence type="ECO:0000313" key="2">
    <source>
        <dbReference type="Proteomes" id="UP000691718"/>
    </source>
</evidence>
<reference evidence="1" key="1">
    <citation type="submission" date="2021-04" db="EMBL/GenBank/DDBJ databases">
        <authorList>
            <person name="Tunstrom K."/>
        </authorList>
    </citation>
    <scope>NUCLEOTIDE SEQUENCE</scope>
</reference>
<dbReference type="AlphaFoldDB" id="A0A8S3X9P6"/>
<name>A0A8S3X9P6_PARAO</name>
<accession>A0A8S3X9P6</accession>
<dbReference type="EMBL" id="CAJQZP010001030">
    <property type="protein sequence ID" value="CAG5009766.1"/>
    <property type="molecule type" value="Genomic_DNA"/>
</dbReference>
<dbReference type="Proteomes" id="UP000691718">
    <property type="component" value="Unassembled WGS sequence"/>
</dbReference>
<evidence type="ECO:0000313" key="1">
    <source>
        <dbReference type="EMBL" id="CAG5009766.1"/>
    </source>
</evidence>
<gene>
    <name evidence="1" type="ORF">PAPOLLO_LOCUS15285</name>
</gene>
<keyword evidence="2" id="KW-1185">Reference proteome</keyword>
<organism evidence="1 2">
    <name type="scientific">Parnassius apollo</name>
    <name type="common">Apollo butterfly</name>
    <name type="synonym">Papilio apollo</name>
    <dbReference type="NCBI Taxonomy" id="110799"/>
    <lineage>
        <taxon>Eukaryota</taxon>
        <taxon>Metazoa</taxon>
        <taxon>Ecdysozoa</taxon>
        <taxon>Arthropoda</taxon>
        <taxon>Hexapoda</taxon>
        <taxon>Insecta</taxon>
        <taxon>Pterygota</taxon>
        <taxon>Neoptera</taxon>
        <taxon>Endopterygota</taxon>
        <taxon>Lepidoptera</taxon>
        <taxon>Glossata</taxon>
        <taxon>Ditrysia</taxon>
        <taxon>Papilionoidea</taxon>
        <taxon>Papilionidae</taxon>
        <taxon>Parnassiinae</taxon>
        <taxon>Parnassini</taxon>
        <taxon>Parnassius</taxon>
        <taxon>Parnassius</taxon>
    </lineage>
</organism>
<protein>
    <submittedName>
        <fullName evidence="1">(apollo) hypothetical protein</fullName>
    </submittedName>
</protein>
<proteinExistence type="predicted"/>
<sequence>MNLLIVANSAEVGIVTQLKQLRSKLEEANKGTRSTPLENRPRLPLIPLRKRNQAALRALNPMLSTYLEASRDLCEMDLIHFGAALVVCRIIGTNISMAGRATAQSSAISTWRKRIEDRIATARALIGKLTSFRSG</sequence>
<dbReference type="OrthoDB" id="2194416at2759"/>
<comment type="caution">
    <text evidence="1">The sequence shown here is derived from an EMBL/GenBank/DDBJ whole genome shotgun (WGS) entry which is preliminary data.</text>
</comment>